<dbReference type="AlphaFoldDB" id="A0A552PV93"/>
<proteinExistence type="predicted"/>
<feature type="compositionally biased region" description="Polar residues" evidence="2">
    <location>
        <begin position="428"/>
        <end position="437"/>
    </location>
</feature>
<evidence type="ECO:0000256" key="3">
    <source>
        <dbReference type="SAM" id="Phobius"/>
    </source>
</evidence>
<name>A0A552PV93_9CHRO</name>
<reference evidence="4 5" key="1">
    <citation type="submission" date="2019-01" db="EMBL/GenBank/DDBJ databases">
        <title>Coherence of Microcystis species and biogeography revealed through population genomics.</title>
        <authorList>
            <person name="Perez-Carrascal O.M."/>
            <person name="Terrat Y."/>
            <person name="Giani A."/>
            <person name="Fortin N."/>
            <person name="Tromas N."/>
            <person name="Shapiro B.J."/>
        </authorList>
    </citation>
    <scope>NUCLEOTIDE SEQUENCE [LARGE SCALE GENOMIC DNA]</scope>
    <source>
        <strain evidence="4">Mp_MB_F_20051200_S9</strain>
    </source>
</reference>
<gene>
    <name evidence="4" type="ORF">EWV53_13625</name>
</gene>
<keyword evidence="3" id="KW-0472">Membrane</keyword>
<evidence type="ECO:0000313" key="4">
    <source>
        <dbReference type="EMBL" id="TRV60902.1"/>
    </source>
</evidence>
<evidence type="ECO:0000256" key="1">
    <source>
        <dbReference type="SAM" id="Coils"/>
    </source>
</evidence>
<feature type="coiled-coil region" evidence="1">
    <location>
        <begin position="43"/>
        <end position="136"/>
    </location>
</feature>
<accession>A0A552PV93</accession>
<evidence type="ECO:0000313" key="5">
    <source>
        <dbReference type="Proteomes" id="UP000317165"/>
    </source>
</evidence>
<evidence type="ECO:0000256" key="2">
    <source>
        <dbReference type="SAM" id="MobiDB-lite"/>
    </source>
</evidence>
<keyword evidence="3" id="KW-1133">Transmembrane helix</keyword>
<feature type="transmembrane region" description="Helical" evidence="3">
    <location>
        <begin position="6"/>
        <end position="24"/>
    </location>
</feature>
<protein>
    <submittedName>
        <fullName evidence="4">Uncharacterized protein</fullName>
    </submittedName>
</protein>
<keyword evidence="3" id="KW-0812">Transmembrane</keyword>
<dbReference type="EMBL" id="SFAC01000163">
    <property type="protein sequence ID" value="TRV60902.1"/>
    <property type="molecule type" value="Genomic_DNA"/>
</dbReference>
<feature type="region of interest" description="Disordered" evidence="2">
    <location>
        <begin position="397"/>
        <end position="437"/>
    </location>
</feature>
<keyword evidence="1" id="KW-0175">Coiled coil</keyword>
<comment type="caution">
    <text evidence="4">The sequence shown here is derived from an EMBL/GenBank/DDBJ whole genome shotgun (WGS) entry which is preliminary data.</text>
</comment>
<organism evidence="4 5">
    <name type="scientific">Microcystis panniformis Mp_MB_F_20051200_S9</name>
    <dbReference type="NCBI Taxonomy" id="2486223"/>
    <lineage>
        <taxon>Bacteria</taxon>
        <taxon>Bacillati</taxon>
        <taxon>Cyanobacteriota</taxon>
        <taxon>Cyanophyceae</taxon>
        <taxon>Oscillatoriophycideae</taxon>
        <taxon>Chroococcales</taxon>
        <taxon>Microcystaceae</taxon>
        <taxon>Microcystis</taxon>
    </lineage>
</organism>
<dbReference type="Proteomes" id="UP000317165">
    <property type="component" value="Unassembled WGS sequence"/>
</dbReference>
<sequence>MSIVDILIGFVGGGAIGGGALYALQEGKIREARQKQGKIRADLGKTEAELEDTKGELKRLELSQERMGNIEATYREEVAKLQKELEDSQGRLQEVAGANPVQAMEVAYKTQIQELEQEYETKIEELRQSYQSQIREIIDGKQAEMEALRQSQQAQILELEKGYQWQIQQLEQSYQSQLLELQNDTQTIQPGEEINPFDGFITEETLVLEPEFAPETPLETPVSEAEFTGKMNPFDGFITEETLGLEPEFAPETLLEATVSEPEFVSEINTFDGFITEENLDLAPEFTPEMEMFDEEEETRMIGSLEELSGNYDQSYSQETFGSDTGFPDLLATDSEKFAAAPNSLDDLFADITDSNSPELFEPFAAETPKVESNDKNVASVPSYQEELDFFSMWDDEGVGDLESLPSEEEFPLDDLFSDDLFSDGDNTKTTMPESHQ</sequence>
<feature type="compositionally biased region" description="Acidic residues" evidence="2">
    <location>
        <begin position="397"/>
        <end position="423"/>
    </location>
</feature>